<gene>
    <name evidence="4" type="ORF">P154DRAFT_556761</name>
</gene>
<evidence type="ECO:0000256" key="2">
    <source>
        <dbReference type="SAM" id="MobiDB-lite"/>
    </source>
</evidence>
<accession>A0A6A5WCY0</accession>
<feature type="compositionally biased region" description="Basic residues" evidence="2">
    <location>
        <begin position="231"/>
        <end position="245"/>
    </location>
</feature>
<dbReference type="PROSITE" id="PS50048">
    <property type="entry name" value="ZN2_CY6_FUNGAL_2"/>
    <property type="match status" value="2"/>
</dbReference>
<dbReference type="GO" id="GO:0005634">
    <property type="term" value="C:nucleus"/>
    <property type="evidence" value="ECO:0007669"/>
    <property type="project" value="TreeGrafter"/>
</dbReference>
<dbReference type="PROSITE" id="PS00463">
    <property type="entry name" value="ZN2_CY6_FUNGAL_1"/>
    <property type="match status" value="1"/>
</dbReference>
<dbReference type="PANTHER" id="PTHR37534:SF47">
    <property type="entry name" value="ZN(2)-C6 FUNGAL-TYPE DOMAIN-CONTAINING PROTEIN"/>
    <property type="match status" value="1"/>
</dbReference>
<reference evidence="4" key="1">
    <citation type="journal article" date="2020" name="Stud. Mycol.">
        <title>101 Dothideomycetes genomes: a test case for predicting lifestyles and emergence of pathogens.</title>
        <authorList>
            <person name="Haridas S."/>
            <person name="Albert R."/>
            <person name="Binder M."/>
            <person name="Bloem J."/>
            <person name="Labutti K."/>
            <person name="Salamov A."/>
            <person name="Andreopoulos B."/>
            <person name="Baker S."/>
            <person name="Barry K."/>
            <person name="Bills G."/>
            <person name="Bluhm B."/>
            <person name="Cannon C."/>
            <person name="Castanera R."/>
            <person name="Culley D."/>
            <person name="Daum C."/>
            <person name="Ezra D."/>
            <person name="Gonzalez J."/>
            <person name="Henrissat B."/>
            <person name="Kuo A."/>
            <person name="Liang C."/>
            <person name="Lipzen A."/>
            <person name="Lutzoni F."/>
            <person name="Magnuson J."/>
            <person name="Mondo S."/>
            <person name="Nolan M."/>
            <person name="Ohm R."/>
            <person name="Pangilinan J."/>
            <person name="Park H.-J."/>
            <person name="Ramirez L."/>
            <person name="Alfaro M."/>
            <person name="Sun H."/>
            <person name="Tritt A."/>
            <person name="Yoshinaga Y."/>
            <person name="Zwiers L.-H."/>
            <person name="Turgeon B."/>
            <person name="Goodwin S."/>
            <person name="Spatafora J."/>
            <person name="Crous P."/>
            <person name="Grigoriev I."/>
        </authorList>
    </citation>
    <scope>NUCLEOTIDE SEQUENCE</scope>
    <source>
        <strain evidence="4">CBS 123094</strain>
    </source>
</reference>
<sequence>MNALEDEVNLRYHRGLKPDVYYRCPTLESLDGALRSELQKSAESFIPVKVVTEFVFTATSSITIPVTQQANLDDLIQPADIPQSSTAQRAVARSFIEAVQEIDRFKYAERHLWGSSRDRKSYAKKELDADEDDEDEPKKRKRTRPDALPTYDCGGAIHLKFSTKREAINIVYKHNPIHRNIESRPTNSNNTSPKKKRRSRKTQESAVHSSDGVFRDPDLNVSASPEASRGPAKRNRPPVKSHTKKPPVPEPEPEPVVTKTFKPGACVRCREKKMKCNKANPMCNQCRCGLWTSQYPEKVMKKRSKNGCLSCKQRRRKCTEEHPSCAYCLNVNDDCEYPDEY</sequence>
<dbReference type="Proteomes" id="UP000799779">
    <property type="component" value="Unassembled WGS sequence"/>
</dbReference>
<evidence type="ECO:0000256" key="1">
    <source>
        <dbReference type="ARBA" id="ARBA00023242"/>
    </source>
</evidence>
<dbReference type="EMBL" id="ML977638">
    <property type="protein sequence ID" value="KAF1995496.1"/>
    <property type="molecule type" value="Genomic_DNA"/>
</dbReference>
<dbReference type="OrthoDB" id="3251668at2759"/>
<organism evidence="4 5">
    <name type="scientific">Amniculicola lignicola CBS 123094</name>
    <dbReference type="NCBI Taxonomy" id="1392246"/>
    <lineage>
        <taxon>Eukaryota</taxon>
        <taxon>Fungi</taxon>
        <taxon>Dikarya</taxon>
        <taxon>Ascomycota</taxon>
        <taxon>Pezizomycotina</taxon>
        <taxon>Dothideomycetes</taxon>
        <taxon>Pleosporomycetidae</taxon>
        <taxon>Pleosporales</taxon>
        <taxon>Amniculicolaceae</taxon>
        <taxon>Amniculicola</taxon>
    </lineage>
</organism>
<dbReference type="Pfam" id="PF00172">
    <property type="entry name" value="Zn_clus"/>
    <property type="match status" value="2"/>
</dbReference>
<feature type="domain" description="Zn(2)-C6 fungal-type" evidence="3">
    <location>
        <begin position="307"/>
        <end position="337"/>
    </location>
</feature>
<feature type="domain" description="Zn(2)-C6 fungal-type" evidence="3">
    <location>
        <begin position="265"/>
        <end position="286"/>
    </location>
</feature>
<feature type="region of interest" description="Disordered" evidence="2">
    <location>
        <begin position="178"/>
        <end position="257"/>
    </location>
</feature>
<keyword evidence="1" id="KW-0539">Nucleus</keyword>
<dbReference type="InterPro" id="IPR001138">
    <property type="entry name" value="Zn2Cys6_DnaBD"/>
</dbReference>
<dbReference type="CDD" id="cd00067">
    <property type="entry name" value="GAL4"/>
    <property type="match status" value="2"/>
</dbReference>
<dbReference type="GO" id="GO:0045944">
    <property type="term" value="P:positive regulation of transcription by RNA polymerase II"/>
    <property type="evidence" value="ECO:0007669"/>
    <property type="project" value="TreeGrafter"/>
</dbReference>
<evidence type="ECO:0000313" key="5">
    <source>
        <dbReference type="Proteomes" id="UP000799779"/>
    </source>
</evidence>
<name>A0A6A5WCY0_9PLEO</name>
<protein>
    <recommendedName>
        <fullName evidence="3">Zn(2)-C6 fungal-type domain-containing protein</fullName>
    </recommendedName>
</protein>
<proteinExistence type="predicted"/>
<dbReference type="GO" id="GO:0008270">
    <property type="term" value="F:zinc ion binding"/>
    <property type="evidence" value="ECO:0007669"/>
    <property type="project" value="InterPro"/>
</dbReference>
<dbReference type="SUPFAM" id="SSF57701">
    <property type="entry name" value="Zn2/Cys6 DNA-binding domain"/>
    <property type="match status" value="2"/>
</dbReference>
<dbReference type="InterPro" id="IPR036864">
    <property type="entry name" value="Zn2-C6_fun-type_DNA-bd_sf"/>
</dbReference>
<evidence type="ECO:0000259" key="3">
    <source>
        <dbReference type="PROSITE" id="PS50048"/>
    </source>
</evidence>
<dbReference type="GO" id="GO:0000976">
    <property type="term" value="F:transcription cis-regulatory region binding"/>
    <property type="evidence" value="ECO:0007669"/>
    <property type="project" value="TreeGrafter"/>
</dbReference>
<evidence type="ECO:0000313" key="4">
    <source>
        <dbReference type="EMBL" id="KAF1995496.1"/>
    </source>
</evidence>
<dbReference type="SMART" id="SM00066">
    <property type="entry name" value="GAL4"/>
    <property type="match status" value="2"/>
</dbReference>
<dbReference type="AlphaFoldDB" id="A0A6A5WCY0"/>
<dbReference type="GO" id="GO:0000981">
    <property type="term" value="F:DNA-binding transcription factor activity, RNA polymerase II-specific"/>
    <property type="evidence" value="ECO:0007669"/>
    <property type="project" value="InterPro"/>
</dbReference>
<dbReference type="PANTHER" id="PTHR37534">
    <property type="entry name" value="TRANSCRIPTIONAL ACTIVATOR PROTEIN UGA3"/>
    <property type="match status" value="1"/>
</dbReference>
<feature type="region of interest" description="Disordered" evidence="2">
    <location>
        <begin position="119"/>
        <end position="154"/>
    </location>
</feature>
<dbReference type="Gene3D" id="4.10.240.10">
    <property type="entry name" value="Zn(2)-C6 fungal-type DNA-binding domain"/>
    <property type="match status" value="1"/>
</dbReference>
<keyword evidence="5" id="KW-1185">Reference proteome</keyword>